<gene>
    <name evidence="2" type="primary">ZCWPW1_2</name>
    <name evidence="2" type="ORF">NPIL_172851</name>
</gene>
<feature type="compositionally biased region" description="Basic and acidic residues" evidence="1">
    <location>
        <begin position="614"/>
        <end position="637"/>
    </location>
</feature>
<feature type="non-terminal residue" evidence="2">
    <location>
        <position position="1"/>
    </location>
</feature>
<protein>
    <submittedName>
        <fullName evidence="2">Zinc finger CW-type PWWP domain protein 1</fullName>
    </submittedName>
</protein>
<feature type="region of interest" description="Disordered" evidence="1">
    <location>
        <begin position="614"/>
        <end position="659"/>
    </location>
</feature>
<proteinExistence type="predicted"/>
<dbReference type="OrthoDB" id="5964980at2759"/>
<dbReference type="Gene3D" id="2.30.30.140">
    <property type="match status" value="1"/>
</dbReference>
<comment type="caution">
    <text evidence="2">The sequence shown here is derived from an EMBL/GenBank/DDBJ whole genome shotgun (WGS) entry which is preliminary data.</text>
</comment>
<evidence type="ECO:0000256" key="1">
    <source>
        <dbReference type="SAM" id="MobiDB-lite"/>
    </source>
</evidence>
<evidence type="ECO:0000313" key="2">
    <source>
        <dbReference type="EMBL" id="GFS83754.1"/>
    </source>
</evidence>
<sequence>YYNVTFLDERPTHAWIPEVYICPFLKPPKRKSVLRSKEGNYAHGLFKAKERADEAMKMPIKDRLKSFSFVHLYKGHWPRADNFEVGDSNDDKEKDITDTLLKEVDDLDSVISTDTDNEKIEINSSEIEKNKFTNKKMTTSNFDAPNSIHEKYSMKYLSNKDFIPKDKAVFPLIKQNNSKKSFTKIQKVDGTKNLLDIGEHSKNDFQSTLEYEGKGIKRSKNKKIADKRIKSIESIQISANSINLHEKNVDHKSSNSETLKTSTSFVSNEIASNKNNQFDMKKTKNKNLKKKDKILPLHKEKSTKLGRKSSNAECFNQNGISKTSAHLQDKNTVQEVLTELVKPTEKSDNELPILEENPCYTHDIASESKITYESISISDSHTVSNEEQFIQNNESDIMERTEKSKVIGNQPLFKEKSAKTGNKNAVIVSQNEVNKTSDNLQKGNAGNKTIKEMFELSKELNAVPTITKENDISTHSTHTASEVQILQHIDESISEVIKQSCVDIETTSVTNLNETILSTTRKNVKESKGSIHSFSVPIKNNNVPLQEVSQKSRINVGKDVKKKTNKVKPLPQTLKKNIDYSTKMKPNFKQPTKAGKQIDEIENKMDKFVATKEEQKFEKASTKENDDDDKNQLKNDINESEPGVNKEVNSPLSKHLTVENKENIPEISIDGNDFATENKSTSAITKSEEDFFYVTISDDELE</sequence>
<name>A0A8X6MY31_NEPPI</name>
<dbReference type="Proteomes" id="UP000887013">
    <property type="component" value="Unassembled WGS sequence"/>
</dbReference>
<organism evidence="2 3">
    <name type="scientific">Nephila pilipes</name>
    <name type="common">Giant wood spider</name>
    <name type="synonym">Nephila maculata</name>
    <dbReference type="NCBI Taxonomy" id="299642"/>
    <lineage>
        <taxon>Eukaryota</taxon>
        <taxon>Metazoa</taxon>
        <taxon>Ecdysozoa</taxon>
        <taxon>Arthropoda</taxon>
        <taxon>Chelicerata</taxon>
        <taxon>Arachnida</taxon>
        <taxon>Araneae</taxon>
        <taxon>Araneomorphae</taxon>
        <taxon>Entelegynae</taxon>
        <taxon>Araneoidea</taxon>
        <taxon>Nephilidae</taxon>
        <taxon>Nephila</taxon>
    </lineage>
</organism>
<dbReference type="AlphaFoldDB" id="A0A8X6MY31"/>
<keyword evidence="3" id="KW-1185">Reference proteome</keyword>
<evidence type="ECO:0000313" key="3">
    <source>
        <dbReference type="Proteomes" id="UP000887013"/>
    </source>
</evidence>
<accession>A0A8X6MY31</accession>
<dbReference type="EMBL" id="BMAW01098234">
    <property type="protein sequence ID" value="GFS83754.1"/>
    <property type="molecule type" value="Genomic_DNA"/>
</dbReference>
<reference evidence="2" key="1">
    <citation type="submission" date="2020-08" db="EMBL/GenBank/DDBJ databases">
        <title>Multicomponent nature underlies the extraordinary mechanical properties of spider dragline silk.</title>
        <authorList>
            <person name="Kono N."/>
            <person name="Nakamura H."/>
            <person name="Mori M."/>
            <person name="Yoshida Y."/>
            <person name="Ohtoshi R."/>
            <person name="Malay A.D."/>
            <person name="Moran D.A.P."/>
            <person name="Tomita M."/>
            <person name="Numata K."/>
            <person name="Arakawa K."/>
        </authorList>
    </citation>
    <scope>NUCLEOTIDE SEQUENCE</scope>
</reference>